<sequence length="233" mass="26186">MMRLKVQVEKINAASVDIAWFAGLNNHGIVTVQIAQSEFRCAIAELTAARFLILDKQVFGRLPNSGKGLALSLTKETILAAKNEALKTAALFLSNRLSGIKLYSDEIVDITHPETKDIISPYASPYPTFEVAKLGTIAISNHAMQRYQQRHKQGDIRNPWHSLQKQLSHPNLEKLTLSSRTRFQKLLRYGSEQHEIWANPTGNLYFQIASLAEHKLVVTVFSQVTHAFNEIHA</sequence>
<proteinExistence type="predicted"/>
<accession>A0AAD1KEN2</accession>
<evidence type="ECO:0000313" key="1">
    <source>
        <dbReference type="EMBL" id="BCV47291.1"/>
    </source>
</evidence>
<protein>
    <submittedName>
        <fullName evidence="1">Uncharacterized protein</fullName>
    </submittedName>
</protein>
<evidence type="ECO:0000313" key="2">
    <source>
        <dbReference type="Proteomes" id="UP000825078"/>
    </source>
</evidence>
<reference evidence="1" key="1">
    <citation type="submission" date="2021-05" db="EMBL/GenBank/DDBJ databases">
        <title>Molecular characterization for Shewanella algae harboring chromosomal blaOXA-55-like strains isolated from clinical and environment sample.</title>
        <authorList>
            <person name="Ohama Y."/>
            <person name="Aoki K."/>
            <person name="Harada S."/>
            <person name="Moriya K."/>
            <person name="Ishii Y."/>
            <person name="Tateda K."/>
        </authorList>
    </citation>
    <scope>NUCLEOTIDE SEQUENCE</scope>
    <source>
        <strain evidence="1">TUM17379</strain>
    </source>
</reference>
<dbReference type="Proteomes" id="UP000825078">
    <property type="component" value="Chromosome"/>
</dbReference>
<dbReference type="EMBL" id="AP024613">
    <property type="protein sequence ID" value="BCV47291.1"/>
    <property type="molecule type" value="Genomic_DNA"/>
</dbReference>
<name>A0AAD1KEN2_9GAMM</name>
<gene>
    <name evidence="1" type="ORF">TUM17379_43090</name>
</gene>
<dbReference type="AlphaFoldDB" id="A0AAD1KEN2"/>
<organism evidence="1 2">
    <name type="scientific">Shewanella algae</name>
    <dbReference type="NCBI Taxonomy" id="38313"/>
    <lineage>
        <taxon>Bacteria</taxon>
        <taxon>Pseudomonadati</taxon>
        <taxon>Pseudomonadota</taxon>
        <taxon>Gammaproteobacteria</taxon>
        <taxon>Alteromonadales</taxon>
        <taxon>Shewanellaceae</taxon>
        <taxon>Shewanella</taxon>
    </lineage>
</organism>